<dbReference type="EMBL" id="CACRXK020037173">
    <property type="protein sequence ID" value="CAB4044997.1"/>
    <property type="molecule type" value="Genomic_DNA"/>
</dbReference>
<comment type="caution">
    <text evidence="2">The sequence shown here is derived from an EMBL/GenBank/DDBJ whole genome shotgun (WGS) entry which is preliminary data.</text>
</comment>
<evidence type="ECO:0000313" key="3">
    <source>
        <dbReference type="Proteomes" id="UP001152795"/>
    </source>
</evidence>
<accession>A0A6S7KJ21</accession>
<dbReference type="Proteomes" id="UP001152795">
    <property type="component" value="Unassembled WGS sequence"/>
</dbReference>
<evidence type="ECO:0000256" key="1">
    <source>
        <dbReference type="SAM" id="MobiDB-lite"/>
    </source>
</evidence>
<proteinExistence type="predicted"/>
<protein>
    <submittedName>
        <fullName evidence="2">Uncharacterized protein</fullName>
    </submittedName>
</protein>
<feature type="region of interest" description="Disordered" evidence="1">
    <location>
        <begin position="53"/>
        <end position="104"/>
    </location>
</feature>
<dbReference type="OrthoDB" id="10623704at2759"/>
<feature type="compositionally biased region" description="Acidic residues" evidence="1">
    <location>
        <begin position="81"/>
        <end position="90"/>
    </location>
</feature>
<name>A0A6S7KJ21_PARCT</name>
<keyword evidence="3" id="KW-1185">Reference proteome</keyword>
<gene>
    <name evidence="2" type="ORF">PACLA_8A012453</name>
</gene>
<sequence length="157" mass="17663">MDPLERGAARGAVQQHIAPVNANRQANFVFNVQQHGNENGNIPLRNYADGFIEANNLVPPPQPQGQDLREDPNDAEGLFPGEDEEDEEEVPPPQPVDHAIPVPNVNARAGRRPYHEIARENPEALNVLLTREIPQLTNQLQYTMEQMNQLIQRQLDN</sequence>
<evidence type="ECO:0000313" key="2">
    <source>
        <dbReference type="EMBL" id="CAB4044997.1"/>
    </source>
</evidence>
<reference evidence="2" key="1">
    <citation type="submission" date="2020-04" db="EMBL/GenBank/DDBJ databases">
        <authorList>
            <person name="Alioto T."/>
            <person name="Alioto T."/>
            <person name="Gomez Garrido J."/>
        </authorList>
    </citation>
    <scope>NUCLEOTIDE SEQUENCE</scope>
    <source>
        <strain evidence="2">A484AB</strain>
    </source>
</reference>
<organism evidence="2 3">
    <name type="scientific">Paramuricea clavata</name>
    <name type="common">Red gorgonian</name>
    <name type="synonym">Violescent sea-whip</name>
    <dbReference type="NCBI Taxonomy" id="317549"/>
    <lineage>
        <taxon>Eukaryota</taxon>
        <taxon>Metazoa</taxon>
        <taxon>Cnidaria</taxon>
        <taxon>Anthozoa</taxon>
        <taxon>Octocorallia</taxon>
        <taxon>Malacalcyonacea</taxon>
        <taxon>Plexauridae</taxon>
        <taxon>Paramuricea</taxon>
    </lineage>
</organism>
<dbReference type="AlphaFoldDB" id="A0A6S7KJ21"/>